<sequence>MPNAQRQNRGVEEGSPKKNMGADGVTLEGLGSEKRKVGRSTGSPHKREVVVKGRLVDNSKDSVLQGRRSKNVESVDTV</sequence>
<dbReference type="EMBL" id="JBBPBN010000048">
    <property type="protein sequence ID" value="KAK8993695.1"/>
    <property type="molecule type" value="Genomic_DNA"/>
</dbReference>
<keyword evidence="3" id="KW-1185">Reference proteome</keyword>
<dbReference type="Proteomes" id="UP001396334">
    <property type="component" value="Unassembled WGS sequence"/>
</dbReference>
<protein>
    <submittedName>
        <fullName evidence="2">Uncharacterized protein</fullName>
    </submittedName>
</protein>
<feature type="compositionally biased region" description="Basic and acidic residues" evidence="1">
    <location>
        <begin position="45"/>
        <end position="60"/>
    </location>
</feature>
<evidence type="ECO:0000313" key="3">
    <source>
        <dbReference type="Proteomes" id="UP001396334"/>
    </source>
</evidence>
<evidence type="ECO:0000313" key="2">
    <source>
        <dbReference type="EMBL" id="KAK8993695.1"/>
    </source>
</evidence>
<reference evidence="2 3" key="1">
    <citation type="journal article" date="2024" name="G3 (Bethesda)">
        <title>Genome assembly of Hibiscus sabdariffa L. provides insights into metabolisms of medicinal natural products.</title>
        <authorList>
            <person name="Kim T."/>
        </authorList>
    </citation>
    <scope>NUCLEOTIDE SEQUENCE [LARGE SCALE GENOMIC DNA]</scope>
    <source>
        <strain evidence="2">TK-2024</strain>
        <tissue evidence="2">Old leaves</tissue>
    </source>
</reference>
<evidence type="ECO:0000256" key="1">
    <source>
        <dbReference type="SAM" id="MobiDB-lite"/>
    </source>
</evidence>
<accession>A0ABR2PZ23</accession>
<feature type="region of interest" description="Disordered" evidence="1">
    <location>
        <begin position="1"/>
        <end position="78"/>
    </location>
</feature>
<proteinExistence type="predicted"/>
<name>A0ABR2PZ23_9ROSI</name>
<gene>
    <name evidence="2" type="ORF">V6N11_007917</name>
</gene>
<organism evidence="2 3">
    <name type="scientific">Hibiscus sabdariffa</name>
    <name type="common">roselle</name>
    <dbReference type="NCBI Taxonomy" id="183260"/>
    <lineage>
        <taxon>Eukaryota</taxon>
        <taxon>Viridiplantae</taxon>
        <taxon>Streptophyta</taxon>
        <taxon>Embryophyta</taxon>
        <taxon>Tracheophyta</taxon>
        <taxon>Spermatophyta</taxon>
        <taxon>Magnoliopsida</taxon>
        <taxon>eudicotyledons</taxon>
        <taxon>Gunneridae</taxon>
        <taxon>Pentapetalae</taxon>
        <taxon>rosids</taxon>
        <taxon>malvids</taxon>
        <taxon>Malvales</taxon>
        <taxon>Malvaceae</taxon>
        <taxon>Malvoideae</taxon>
        <taxon>Hibiscus</taxon>
    </lineage>
</organism>
<comment type="caution">
    <text evidence="2">The sequence shown here is derived from an EMBL/GenBank/DDBJ whole genome shotgun (WGS) entry which is preliminary data.</text>
</comment>